<dbReference type="EMBL" id="HBKN01018443">
    <property type="protein sequence ID" value="CAE2298291.1"/>
    <property type="molecule type" value="Transcribed_RNA"/>
</dbReference>
<evidence type="ECO:0000256" key="2">
    <source>
        <dbReference type="PROSITE-ProRule" id="PRU00087"/>
    </source>
</evidence>
<feature type="domain" description="PA14" evidence="3">
    <location>
        <begin position="417"/>
        <end position="555"/>
    </location>
</feature>
<sequence length="1706" mass="184524">MKIEYKQYGGSADEASISFQYAYPDDTTLSVVPSTRLWQSYDLAFHIYDEGGLTATYYNSLPSGTNEVVGLSTADKAVQESTVDWSGTSSTDRPYPSSITSGTFSVRWIGFVQPSRSDLYTFYTPIHGGTQTSTDERVRLWIDNSLVISQWESLSSIDPSGTYQFAQPNEFYNLMMDYKVSSSTAPRSIALQWENAGAQYLLSDNSPAIPGSTVSRGVIPPNRLFRIRTSSTIERDDFKAWDLDFFQSGVSTLEDRQQETPGQWAKISACPEWSDTGDNVRYNRCRGKGLRTNEVLRVDVKPAVVCASQTTISDVGGSLSLSTAGVTRTFTLTARDAYDNQRDSTDDAFIARATLSDSSVYGSSVAPFYGSLVPQDWATLQAEGQNNPVWNQYGKYEISYLITQSASFFMTVMSADVQGNGLLGTYFSTTSLSGIIYTQVDPNIDFNWGQTNPTTDPNILVGSFSARWTGYIKMNNTETYTFTTNCDYGVSLQVGSIQVISQWGSNASYYSGVFTATSGVLYDFIFEYKTQGPISFCTLSYSSPSTPQQTVPTSQFFVEAQTVNGGEVPLDTLPTLISATASTINGTGLSLATAGVTASFTVIAKDMYGNVRDSCADILFARMYPDPPTCLQGQYPYDWATWSMGTFFTCTSIGKISLATTDTSLMTNQINTNTNAGPIGTNGSYGFYMPVPSNTGSSWSDVSSVCTSDRFTGNKHPFTYVQTRAGSSTLYVSETPGGIGSSYAAAAGRGLMATYYETPDFGNPQFAQDCITQDGTPYENAYCNVGTINISYSNMMTPGSLTNDGAFSVRWLGFIRMSTTNQNGQTWTFSTPLGQGTYNDERVKLWIDNSLLIDEWTSLSTTNPTSTVPYDYFSDKQLYDIKVEYKNVFGGPTDGSYLQLKLGDVLVPSDSLYVNHLIEGIASRITVLPNVAFHRECEVYGDGLTIATAGVQATFAIQSKDAYNNQRGVGGDLFIVRAFSDGCQTIDNTIEQKATCQPYGPAIKTCGGTNDPVCSHLTNPAPQMNDGGDGDGMNWAGALSVKDGGKFRTDVEGVCPTCPRLIRANVVDNQDSTYTAYFTGTQKGRYTVVTSLVNSGGLLATYYDGDPVQSTTVYSYSDYGISVRVDPLVDWSAAQAGNKAIASLTSSTWGVRWVGFVRPSLANQYTFQVSIGESTERVKLWVDNSIIIQQWTSIDGTTVSGTMGFGNGNGYYDISLLYKCATSSGQCAYNLKWESTPTGNANNDVSLGTIPSDRLFQRYDVPNTGLTCTGTPCITKDWSDNTTQTTLEIFPSVTCASLSVAHGNGLTLTTVGVPATFTIQAKDAYSNSREDTDASFTVDLFGSGGSVIYNGAVYNGWYGAGNYTASYTAVDANNYNLYVRYGAYNILGSPFSTTIKPGNACGAQSTIQGSGLTAATISPAKSVFTIQARDQYGNAKTQALPTDQDFIVRVVRTSGAGMQGTNGLPPFYDATAISSSPTLHATFNTPTDDGRYAGYYQVPSTPSPSGYIHYLYASWIAQGGIAATYYAGTPSSSNGYSSLALSAPINVLTNGNAVNQRLTELGGTVEDSSQAASTLWGSSALTSSTEGYVIRWSGMYQTLTSQRYFQWKVTTDNGDRVRLWIDNKLIIDQWTSLDSNTPSGGYIFDSVDGIYDVTAEYWRADGKPTTPANIEVLDGSSTAAFSSIPSTRLYFTQDLSGSPYAVTVTV</sequence>
<dbReference type="PANTHER" id="PTHR38537">
    <property type="entry name" value="JITTERBUG, ISOFORM N"/>
    <property type="match status" value="1"/>
</dbReference>
<feature type="domain" description="PA14" evidence="3">
    <location>
        <begin position="1093"/>
        <end position="1249"/>
    </location>
</feature>
<evidence type="ECO:0000313" key="4">
    <source>
        <dbReference type="EMBL" id="CAE2298291.1"/>
    </source>
</evidence>
<dbReference type="InterPro" id="IPR001298">
    <property type="entry name" value="Filamin/ABP280_rpt"/>
</dbReference>
<dbReference type="InterPro" id="IPR044801">
    <property type="entry name" value="Filamin"/>
</dbReference>
<organism evidence="4">
    <name type="scientific">Guillardia theta</name>
    <name type="common">Cryptophyte</name>
    <name type="synonym">Cryptomonas phi</name>
    <dbReference type="NCBI Taxonomy" id="55529"/>
    <lineage>
        <taxon>Eukaryota</taxon>
        <taxon>Cryptophyceae</taxon>
        <taxon>Pyrenomonadales</taxon>
        <taxon>Geminigeraceae</taxon>
        <taxon>Guillardia</taxon>
    </lineage>
</organism>
<dbReference type="PANTHER" id="PTHR38537:SF8">
    <property type="entry name" value="FILAMIN-A"/>
    <property type="match status" value="1"/>
</dbReference>
<dbReference type="InterPro" id="IPR017868">
    <property type="entry name" value="Filamin/ABP280_repeat-like"/>
</dbReference>
<dbReference type="PROSITE" id="PS50194">
    <property type="entry name" value="FILAMIN_REPEAT"/>
    <property type="match status" value="1"/>
</dbReference>
<protein>
    <recommendedName>
        <fullName evidence="3">PA14 domain-containing protein</fullName>
    </recommendedName>
</protein>
<accession>A0A7S4KLE9</accession>
<dbReference type="InterPro" id="IPR014756">
    <property type="entry name" value="Ig_E-set"/>
</dbReference>
<gene>
    <name evidence="4" type="ORF">GTHE00462_LOCUS14545</name>
</gene>
<dbReference type="InterPro" id="IPR013783">
    <property type="entry name" value="Ig-like_fold"/>
</dbReference>
<dbReference type="Pfam" id="PF07691">
    <property type="entry name" value="PA14"/>
    <property type="match status" value="2"/>
</dbReference>
<dbReference type="Pfam" id="PF00630">
    <property type="entry name" value="Filamin"/>
    <property type="match status" value="2"/>
</dbReference>
<proteinExistence type="predicted"/>
<dbReference type="SMART" id="SM00557">
    <property type="entry name" value="IG_FLMN"/>
    <property type="match status" value="1"/>
</dbReference>
<feature type="domain" description="PA14" evidence="3">
    <location>
        <begin position="746"/>
        <end position="911"/>
    </location>
</feature>
<reference evidence="4" key="1">
    <citation type="submission" date="2021-01" db="EMBL/GenBank/DDBJ databases">
        <authorList>
            <person name="Corre E."/>
            <person name="Pelletier E."/>
            <person name="Niang G."/>
            <person name="Scheremetjew M."/>
            <person name="Finn R."/>
            <person name="Kale V."/>
            <person name="Holt S."/>
            <person name="Cochrane G."/>
            <person name="Meng A."/>
            <person name="Brown T."/>
            <person name="Cohen L."/>
        </authorList>
    </citation>
    <scope>NUCLEOTIDE SEQUENCE</scope>
    <source>
        <strain evidence="4">CCMP 2712</strain>
    </source>
</reference>
<dbReference type="SMART" id="SM00758">
    <property type="entry name" value="PA14"/>
    <property type="match status" value="3"/>
</dbReference>
<dbReference type="Gene3D" id="2.60.40.10">
    <property type="entry name" value="Immunoglobulins"/>
    <property type="match status" value="2"/>
</dbReference>
<dbReference type="SUPFAM" id="SSF56988">
    <property type="entry name" value="Anthrax protective antigen"/>
    <property type="match status" value="5"/>
</dbReference>
<dbReference type="GO" id="GO:0030036">
    <property type="term" value="P:actin cytoskeleton organization"/>
    <property type="evidence" value="ECO:0007669"/>
    <property type="project" value="InterPro"/>
</dbReference>
<feature type="domain" description="PA14" evidence="3">
    <location>
        <begin position="1516"/>
        <end position="1688"/>
    </location>
</feature>
<dbReference type="GO" id="GO:0051015">
    <property type="term" value="F:actin filament binding"/>
    <property type="evidence" value="ECO:0007669"/>
    <property type="project" value="InterPro"/>
</dbReference>
<dbReference type="PROSITE" id="PS51820">
    <property type="entry name" value="PA14"/>
    <property type="match status" value="5"/>
</dbReference>
<dbReference type="InterPro" id="IPR011658">
    <property type="entry name" value="PA14_dom"/>
</dbReference>
<evidence type="ECO:0000259" key="3">
    <source>
        <dbReference type="PROSITE" id="PS51820"/>
    </source>
</evidence>
<feature type="domain" description="PA14" evidence="3">
    <location>
        <begin position="48"/>
        <end position="213"/>
    </location>
</feature>
<name>A0A7S4KLE9_GUITH</name>
<keyword evidence="1" id="KW-0677">Repeat</keyword>
<feature type="repeat" description="Filamin" evidence="2">
    <location>
        <begin position="1291"/>
        <end position="1395"/>
    </location>
</feature>
<evidence type="ECO:0000256" key="1">
    <source>
        <dbReference type="ARBA" id="ARBA00022737"/>
    </source>
</evidence>
<dbReference type="Gene3D" id="3.90.182.10">
    <property type="entry name" value="Toxin - Anthrax Protective Antigen,domain 1"/>
    <property type="match status" value="5"/>
</dbReference>
<dbReference type="InterPro" id="IPR037524">
    <property type="entry name" value="PA14/GLEYA"/>
</dbReference>
<dbReference type="SUPFAM" id="SSF81296">
    <property type="entry name" value="E set domains"/>
    <property type="match status" value="2"/>
</dbReference>